<reference evidence="1" key="1">
    <citation type="submission" date="2020-05" db="EMBL/GenBank/DDBJ databases">
        <authorList>
            <person name="Chiriac C."/>
            <person name="Salcher M."/>
            <person name="Ghai R."/>
            <person name="Kavagutti S V."/>
        </authorList>
    </citation>
    <scope>NUCLEOTIDE SEQUENCE</scope>
</reference>
<evidence type="ECO:0000313" key="1">
    <source>
        <dbReference type="EMBL" id="CAB4945827.1"/>
    </source>
</evidence>
<sequence length="396" mass="42035">MAGLVGYGGDPAVVASRAEIDRIGAHLHLVGSQLVLHSLNFLPDPIARLQLDSQLPLLGYRVQKTRLALSIAAENYFTTEARVSHTLEAVGHALQKHPWLLHLIPKSTLREIEVAGLSAFAVAQLAPGNFGKQATGALASTVNLESELAKANRRGLLVDRPVQFRQIASRSSAPVGSVTEIGRQIEEVNRFKHQIRIDTYVGGDGQKTMLVYLPGTQSLLPIAGSNPFDVTTDATLAANPDQSQLLKAISGALDSAGANGAHVIFAGYSLGGIAAAELAASGRFDVTGVITIGSPIGQVNLPSGIPVLSIENSNDPVPAATGRVNSLTENWATVSAEAKLHLGVPAIEAHELENYFGTLREVDQTKMLGASRVRDLIVGQLKDSELTETQTYEFNR</sequence>
<dbReference type="AlphaFoldDB" id="A0A6J7JSA4"/>
<organism evidence="1">
    <name type="scientific">freshwater metagenome</name>
    <dbReference type="NCBI Taxonomy" id="449393"/>
    <lineage>
        <taxon>unclassified sequences</taxon>
        <taxon>metagenomes</taxon>
        <taxon>ecological metagenomes</taxon>
    </lineage>
</organism>
<proteinExistence type="predicted"/>
<dbReference type="Gene3D" id="3.40.50.1820">
    <property type="entry name" value="alpha/beta hydrolase"/>
    <property type="match status" value="1"/>
</dbReference>
<dbReference type="SUPFAM" id="SSF53474">
    <property type="entry name" value="alpha/beta-Hydrolases"/>
    <property type="match status" value="1"/>
</dbReference>
<protein>
    <submittedName>
        <fullName evidence="1">Unannotated protein</fullName>
    </submittedName>
</protein>
<name>A0A6J7JSA4_9ZZZZ</name>
<gene>
    <name evidence="1" type="ORF">UFOPK3837_00109</name>
</gene>
<dbReference type="InterPro" id="IPR029058">
    <property type="entry name" value="AB_hydrolase_fold"/>
</dbReference>
<dbReference type="EMBL" id="CAFBNO010000002">
    <property type="protein sequence ID" value="CAB4945827.1"/>
    <property type="molecule type" value="Genomic_DNA"/>
</dbReference>
<accession>A0A6J7JSA4</accession>